<keyword evidence="8" id="KW-0862">Zinc</keyword>
<evidence type="ECO:0000256" key="5">
    <source>
        <dbReference type="ARBA" id="ARBA00022664"/>
    </source>
</evidence>
<keyword evidence="6" id="KW-0479">Metal-binding</keyword>
<evidence type="ECO:0000256" key="11">
    <source>
        <dbReference type="ARBA" id="ARBA00023242"/>
    </source>
</evidence>
<name>A0A0Q3PHI7_AMAAE</name>
<evidence type="ECO:0000256" key="13">
    <source>
        <dbReference type="ARBA" id="ARBA00065821"/>
    </source>
</evidence>
<keyword evidence="11" id="KW-0539">Nucleus</keyword>
<dbReference type="GO" id="GO:0048024">
    <property type="term" value="P:regulation of mRNA splicing, via spliceosome"/>
    <property type="evidence" value="ECO:0007669"/>
    <property type="project" value="UniProtKB-ARBA"/>
</dbReference>
<accession>A0A0Q3PHI7</accession>
<dbReference type="GO" id="GO:0005634">
    <property type="term" value="C:nucleus"/>
    <property type="evidence" value="ECO:0007669"/>
    <property type="project" value="UniProtKB-SubCell"/>
</dbReference>
<dbReference type="GO" id="GO:0008380">
    <property type="term" value="P:RNA splicing"/>
    <property type="evidence" value="ECO:0007669"/>
    <property type="project" value="UniProtKB-KW"/>
</dbReference>
<dbReference type="SMART" id="SM00360">
    <property type="entry name" value="RRM"/>
    <property type="match status" value="1"/>
</dbReference>
<evidence type="ECO:0000256" key="3">
    <source>
        <dbReference type="ARBA" id="ARBA00022490"/>
    </source>
</evidence>
<keyword evidence="7" id="KW-0863">Zinc-finger</keyword>
<keyword evidence="5" id="KW-0507">mRNA processing</keyword>
<dbReference type="PANTHER" id="PTHR15592">
    <property type="entry name" value="MATRIN 3/NUCLEAR PROTEIN 220-RELATED"/>
    <property type="match status" value="1"/>
</dbReference>
<evidence type="ECO:0000256" key="16">
    <source>
        <dbReference type="PROSITE-ProRule" id="PRU00176"/>
    </source>
</evidence>
<evidence type="ECO:0000256" key="6">
    <source>
        <dbReference type="ARBA" id="ARBA00022723"/>
    </source>
</evidence>
<evidence type="ECO:0000256" key="4">
    <source>
        <dbReference type="ARBA" id="ARBA00022553"/>
    </source>
</evidence>
<dbReference type="GO" id="GO:0003723">
    <property type="term" value="F:RNA binding"/>
    <property type="evidence" value="ECO:0007669"/>
    <property type="project" value="UniProtKB-UniRule"/>
</dbReference>
<dbReference type="EMBL" id="LMAW01002534">
    <property type="protein sequence ID" value="KQK80315.1"/>
    <property type="molecule type" value="Genomic_DNA"/>
</dbReference>
<dbReference type="CDD" id="cd12685">
    <property type="entry name" value="RRM_RBM20"/>
    <property type="match status" value="1"/>
</dbReference>
<dbReference type="Proteomes" id="UP000051836">
    <property type="component" value="Unassembled WGS sequence"/>
</dbReference>
<evidence type="ECO:0000256" key="7">
    <source>
        <dbReference type="ARBA" id="ARBA00022771"/>
    </source>
</evidence>
<keyword evidence="3" id="KW-0963">Cytoplasm</keyword>
<evidence type="ECO:0000256" key="10">
    <source>
        <dbReference type="ARBA" id="ARBA00023187"/>
    </source>
</evidence>
<dbReference type="OrthoDB" id="8949749at2759"/>
<dbReference type="InterPro" id="IPR000504">
    <property type="entry name" value="RRM_dom"/>
</dbReference>
<evidence type="ECO:0000313" key="18">
    <source>
        <dbReference type="EMBL" id="KQK80315.1"/>
    </source>
</evidence>
<evidence type="ECO:0000256" key="8">
    <source>
        <dbReference type="ARBA" id="ARBA00022833"/>
    </source>
</evidence>
<dbReference type="InterPro" id="IPR034790">
    <property type="entry name" value="RBM20_RRM"/>
</dbReference>
<comment type="subunit">
    <text evidence="13">Associates with components of the U1 and U2 U1 small nuclear ribonucleoprotein complexes.</text>
</comment>
<evidence type="ECO:0000313" key="19">
    <source>
        <dbReference type="Proteomes" id="UP000051836"/>
    </source>
</evidence>
<dbReference type="SUPFAM" id="SSF54928">
    <property type="entry name" value="RNA-binding domain, RBD"/>
    <property type="match status" value="1"/>
</dbReference>
<gene>
    <name evidence="18" type="ORF">AAES_96998</name>
</gene>
<dbReference type="GO" id="GO:0036464">
    <property type="term" value="C:cytoplasmic ribonucleoprotein granule"/>
    <property type="evidence" value="ECO:0007669"/>
    <property type="project" value="UniProtKB-SubCell"/>
</dbReference>
<evidence type="ECO:0000256" key="9">
    <source>
        <dbReference type="ARBA" id="ARBA00022884"/>
    </source>
</evidence>
<proteinExistence type="predicted"/>
<keyword evidence="10" id="KW-0508">mRNA splicing</keyword>
<evidence type="ECO:0000256" key="2">
    <source>
        <dbReference type="ARBA" id="ARBA00004331"/>
    </source>
</evidence>
<keyword evidence="19" id="KW-1185">Reference proteome</keyword>
<dbReference type="InterPro" id="IPR035979">
    <property type="entry name" value="RBD_domain_sf"/>
</dbReference>
<evidence type="ECO:0000259" key="17">
    <source>
        <dbReference type="PROSITE" id="PS50102"/>
    </source>
</evidence>
<keyword evidence="9 16" id="KW-0694">RNA-binding</keyword>
<dbReference type="InterPro" id="IPR012677">
    <property type="entry name" value="Nucleotide-bd_a/b_plait_sf"/>
</dbReference>
<keyword evidence="4" id="KW-0597">Phosphoprotein</keyword>
<dbReference type="GO" id="GO:0006397">
    <property type="term" value="P:mRNA processing"/>
    <property type="evidence" value="ECO:0007669"/>
    <property type="project" value="UniProtKB-KW"/>
</dbReference>
<evidence type="ECO:0000256" key="15">
    <source>
        <dbReference type="ARBA" id="ARBA00075699"/>
    </source>
</evidence>
<dbReference type="AlphaFoldDB" id="A0A0Q3PHI7"/>
<protein>
    <recommendedName>
        <fullName evidence="14">RNA-binding protein 20</fullName>
    </recommendedName>
    <alternativeName>
        <fullName evidence="15">RNA-binding motif protein 20</fullName>
    </alternativeName>
</protein>
<feature type="domain" description="RRM" evidence="17">
    <location>
        <begin position="40"/>
        <end position="115"/>
    </location>
</feature>
<dbReference type="STRING" id="12930.A0A0Q3PHI7"/>
<comment type="caution">
    <text evidence="18">The sequence shown here is derived from an EMBL/GenBank/DDBJ whole genome shotgun (WGS) entry which is preliminary data.</text>
</comment>
<comment type="function">
    <text evidence="12">RNA-binding protein that acts as a regulator of mRNA splicing of a subset of genes encoding key structural proteins involved in cardiac development, such as TTN (Titin), CACNA1C, CAMK2D or PDLIM5/ENH. Acts as a repressor of mRNA splicing: specifically binds the 5'UCUU-3' motif that is predominantly found within intronic sequences of pre-mRNAs, leading to the exclusion of specific exons in target transcripts. RBM20-mediated exon skipping is hormone-dependent and is essential for TTN isoform transition in both cardiac and skeletal muscles. RBM20-mediated exon skipping of TTN provides substrates for the formation of circular RNA (circRNAs) from the TTN transcripts. Together with RBM24, promotes the expression of short isoforms of PDLIM5/ENH in cardiomyocytes.</text>
</comment>
<evidence type="ECO:0000256" key="14">
    <source>
        <dbReference type="ARBA" id="ARBA00067883"/>
    </source>
</evidence>
<dbReference type="GO" id="GO:0060914">
    <property type="term" value="P:heart formation"/>
    <property type="evidence" value="ECO:0007669"/>
    <property type="project" value="UniProtKB-ARBA"/>
</dbReference>
<organism evidence="18 19">
    <name type="scientific">Amazona aestiva</name>
    <name type="common">Blue-fronted Amazon parrot</name>
    <dbReference type="NCBI Taxonomy" id="12930"/>
    <lineage>
        <taxon>Eukaryota</taxon>
        <taxon>Metazoa</taxon>
        <taxon>Chordata</taxon>
        <taxon>Craniata</taxon>
        <taxon>Vertebrata</taxon>
        <taxon>Euteleostomi</taxon>
        <taxon>Archelosauria</taxon>
        <taxon>Archosauria</taxon>
        <taxon>Dinosauria</taxon>
        <taxon>Saurischia</taxon>
        <taxon>Theropoda</taxon>
        <taxon>Coelurosauria</taxon>
        <taxon>Aves</taxon>
        <taxon>Neognathae</taxon>
        <taxon>Neoaves</taxon>
        <taxon>Telluraves</taxon>
        <taxon>Australaves</taxon>
        <taxon>Psittaciformes</taxon>
        <taxon>Psittacidae</taxon>
        <taxon>Amazona</taxon>
    </lineage>
</organism>
<sequence length="155" mass="17778">MREQAVVADHLMGPKRGEEELEADPLLLKLFPQRKSTLGRVVHICNLPEGSCTENDVINLGLPFGKVTNYILMKSTNQAFLEMAYSEAAQAMVQYYKEKPAMINDDKLLIRMSKRYKELQLKKPGKNVAAIIQDIHSQRERDLLREVDRDALDDY</sequence>
<dbReference type="PROSITE" id="PS50102">
    <property type="entry name" value="RRM"/>
    <property type="match status" value="1"/>
</dbReference>
<evidence type="ECO:0000256" key="12">
    <source>
        <dbReference type="ARBA" id="ARBA00057712"/>
    </source>
</evidence>
<reference evidence="18 19" key="1">
    <citation type="submission" date="2015-10" db="EMBL/GenBank/DDBJ databases">
        <authorList>
            <person name="Gilbert D.G."/>
        </authorList>
    </citation>
    <scope>NUCLEOTIDE SEQUENCE [LARGE SCALE GENOMIC DNA]</scope>
    <source>
        <strain evidence="18">FVVF132</strain>
    </source>
</reference>
<evidence type="ECO:0000256" key="1">
    <source>
        <dbReference type="ARBA" id="ARBA00004123"/>
    </source>
</evidence>
<dbReference type="Gene3D" id="3.30.70.330">
    <property type="match status" value="1"/>
</dbReference>
<dbReference type="GO" id="GO:0008270">
    <property type="term" value="F:zinc ion binding"/>
    <property type="evidence" value="ECO:0007669"/>
    <property type="project" value="UniProtKB-KW"/>
</dbReference>
<dbReference type="FunFam" id="3.30.70.330:FF:000270">
    <property type="entry name" value="RNA binding motif protein 20"/>
    <property type="match status" value="1"/>
</dbReference>
<comment type="subcellular location">
    <subcellularLocation>
        <location evidence="2">Cytoplasm</location>
        <location evidence="2">Cytoplasmic ribonucleoprotein granule</location>
    </subcellularLocation>
    <subcellularLocation>
        <location evidence="1">Nucleus</location>
    </subcellularLocation>
</comment>